<dbReference type="PANTHER" id="PTHR30349">
    <property type="entry name" value="PHAGE INTEGRASE-RELATED"/>
    <property type="match status" value="1"/>
</dbReference>
<evidence type="ECO:0000256" key="3">
    <source>
        <dbReference type="ARBA" id="ARBA00023125"/>
    </source>
</evidence>
<reference evidence="6 7" key="1">
    <citation type="submission" date="2017-05" db="EMBL/GenBank/DDBJ databases">
        <title>The Genome Sequence of Enterococcus mundtii 6B1_DIV0119.</title>
        <authorList>
            <consortium name="The Broad Institute Genomics Platform"/>
            <consortium name="The Broad Institute Genomic Center for Infectious Diseases"/>
            <person name="Earl A."/>
            <person name="Manson A."/>
            <person name="Schwartman J."/>
            <person name="Gilmore M."/>
            <person name="Abouelleil A."/>
            <person name="Cao P."/>
            <person name="Chapman S."/>
            <person name="Cusick C."/>
            <person name="Shea T."/>
            <person name="Young S."/>
            <person name="Neafsey D."/>
            <person name="Nusbaum C."/>
            <person name="Birren B."/>
        </authorList>
    </citation>
    <scope>NUCLEOTIDE SEQUENCE [LARGE SCALE GENOMIC DNA]</scope>
    <source>
        <strain evidence="6 7">6B1_DIV0119</strain>
    </source>
</reference>
<gene>
    <name evidence="6" type="ORF">A5802_000647</name>
</gene>
<comment type="caution">
    <text evidence="6">The sequence shown here is derived from an EMBL/GenBank/DDBJ whole genome shotgun (WGS) entry which is preliminary data.</text>
</comment>
<dbReference type="Gene3D" id="1.10.150.130">
    <property type="match status" value="1"/>
</dbReference>
<dbReference type="RefSeq" id="WP_086334508.1">
    <property type="nucleotide sequence ID" value="NZ_NGMS01000001.1"/>
</dbReference>
<feature type="domain" description="Tyr recombinase" evidence="5">
    <location>
        <begin position="170"/>
        <end position="368"/>
    </location>
</feature>
<protein>
    <recommendedName>
        <fullName evidence="5">Tyr recombinase domain-containing protein</fullName>
    </recommendedName>
</protein>
<evidence type="ECO:0000313" key="6">
    <source>
        <dbReference type="EMBL" id="OTP26913.1"/>
    </source>
</evidence>
<organism evidence="6 7">
    <name type="scientific">Enterococcus mundtii</name>
    <dbReference type="NCBI Taxonomy" id="53346"/>
    <lineage>
        <taxon>Bacteria</taxon>
        <taxon>Bacillati</taxon>
        <taxon>Bacillota</taxon>
        <taxon>Bacilli</taxon>
        <taxon>Lactobacillales</taxon>
        <taxon>Enterococcaceae</taxon>
        <taxon>Enterococcus</taxon>
    </lineage>
</organism>
<dbReference type="InterPro" id="IPR050090">
    <property type="entry name" value="Tyrosine_recombinase_XerCD"/>
</dbReference>
<sequence length="376" mass="43702">MAVIQKYVKADGSKAYMFQAYLGIDPLTGKKKRTTRRGFKTQKEAKLALAQLQLEIESNSLSKQDYSTFKDVYELWFANYKHTVKESSVQRVRYLFNNQILPKFGHLRINKINTAICQKIVNEWNEENSPTRLRSYTKKIFTYAISINLISSNPMDNILIPRKTRHKKVEKENFLDRYQLKDFLSLVKQQETLSIFTMFHVLAYTGLRKGELVALTWNDIDFTSQTISINKTGYYLNGSPYITSTKTNKSTRKISVDNSTISILKQWKLEQKKLLLSRGIPIKSDKKQLIFSSNSNNLIHNAFLNETLRKYPQYNITPHGFRHTHASLLFEAGASIKQVQERLGHTNINTTLEIYTHVTKEAEKESAEKFLKYMDL</sequence>
<dbReference type="GO" id="GO:0003677">
    <property type="term" value="F:DNA binding"/>
    <property type="evidence" value="ECO:0007669"/>
    <property type="project" value="UniProtKB-KW"/>
</dbReference>
<dbReference type="Pfam" id="PF14659">
    <property type="entry name" value="Phage_int_SAM_3"/>
    <property type="match status" value="1"/>
</dbReference>
<dbReference type="Pfam" id="PF00589">
    <property type="entry name" value="Phage_integrase"/>
    <property type="match status" value="1"/>
</dbReference>
<proteinExistence type="inferred from homology"/>
<keyword evidence="4" id="KW-0233">DNA recombination</keyword>
<dbReference type="Proteomes" id="UP000195024">
    <property type="component" value="Unassembled WGS sequence"/>
</dbReference>
<dbReference type="InterPro" id="IPR004107">
    <property type="entry name" value="Integrase_SAM-like_N"/>
</dbReference>
<dbReference type="InterPro" id="IPR011010">
    <property type="entry name" value="DNA_brk_join_enz"/>
</dbReference>
<evidence type="ECO:0000259" key="5">
    <source>
        <dbReference type="PROSITE" id="PS51898"/>
    </source>
</evidence>
<keyword evidence="3" id="KW-0238">DNA-binding</keyword>
<dbReference type="GO" id="GO:0015074">
    <property type="term" value="P:DNA integration"/>
    <property type="evidence" value="ECO:0007669"/>
    <property type="project" value="UniProtKB-KW"/>
</dbReference>
<dbReference type="PANTHER" id="PTHR30349:SF64">
    <property type="entry name" value="PROPHAGE INTEGRASE INTD-RELATED"/>
    <property type="match status" value="1"/>
</dbReference>
<dbReference type="PROSITE" id="PS51898">
    <property type="entry name" value="TYR_RECOMBINASE"/>
    <property type="match status" value="1"/>
</dbReference>
<dbReference type="EMBL" id="NGMS01000001">
    <property type="protein sequence ID" value="OTP26913.1"/>
    <property type="molecule type" value="Genomic_DNA"/>
</dbReference>
<dbReference type="AlphaFoldDB" id="A0A242KY93"/>
<comment type="similarity">
    <text evidence="1">Belongs to the 'phage' integrase family.</text>
</comment>
<dbReference type="CDD" id="cd01189">
    <property type="entry name" value="INT_ICEBs1_C_like"/>
    <property type="match status" value="1"/>
</dbReference>
<dbReference type="InterPro" id="IPR013762">
    <property type="entry name" value="Integrase-like_cat_sf"/>
</dbReference>
<evidence type="ECO:0000256" key="1">
    <source>
        <dbReference type="ARBA" id="ARBA00008857"/>
    </source>
</evidence>
<dbReference type="InterPro" id="IPR028259">
    <property type="entry name" value="AP2-like_int_N"/>
</dbReference>
<dbReference type="SUPFAM" id="SSF56349">
    <property type="entry name" value="DNA breaking-rejoining enzymes"/>
    <property type="match status" value="1"/>
</dbReference>
<evidence type="ECO:0000313" key="7">
    <source>
        <dbReference type="Proteomes" id="UP000195024"/>
    </source>
</evidence>
<dbReference type="InterPro" id="IPR002104">
    <property type="entry name" value="Integrase_catalytic"/>
</dbReference>
<evidence type="ECO:0000256" key="4">
    <source>
        <dbReference type="ARBA" id="ARBA00023172"/>
    </source>
</evidence>
<dbReference type="InterPro" id="IPR010998">
    <property type="entry name" value="Integrase_recombinase_N"/>
</dbReference>
<dbReference type="GO" id="GO:0006310">
    <property type="term" value="P:DNA recombination"/>
    <property type="evidence" value="ECO:0007669"/>
    <property type="project" value="UniProtKB-KW"/>
</dbReference>
<accession>A0A242KY93</accession>
<keyword evidence="2" id="KW-0229">DNA integration</keyword>
<name>A0A242KY93_ENTMU</name>
<dbReference type="Pfam" id="PF14657">
    <property type="entry name" value="Arm-DNA-bind_4"/>
    <property type="match status" value="1"/>
</dbReference>
<dbReference type="Gene3D" id="1.10.443.10">
    <property type="entry name" value="Intergrase catalytic core"/>
    <property type="match status" value="1"/>
</dbReference>
<evidence type="ECO:0000256" key="2">
    <source>
        <dbReference type="ARBA" id="ARBA00022908"/>
    </source>
</evidence>